<evidence type="ECO:0000313" key="6">
    <source>
        <dbReference type="Proteomes" id="UP000176604"/>
    </source>
</evidence>
<dbReference type="Proteomes" id="UP000176604">
    <property type="component" value="Unassembled WGS sequence"/>
</dbReference>
<evidence type="ECO:0000256" key="4">
    <source>
        <dbReference type="SAM" id="MobiDB-lite"/>
    </source>
</evidence>
<dbReference type="PIRSF" id="PIRSF002070">
    <property type="entry name" value="SSB"/>
    <property type="match status" value="1"/>
</dbReference>
<evidence type="ECO:0000256" key="1">
    <source>
        <dbReference type="ARBA" id="ARBA00023125"/>
    </source>
</evidence>
<dbReference type="GO" id="GO:0003697">
    <property type="term" value="F:single-stranded DNA binding"/>
    <property type="evidence" value="ECO:0007669"/>
    <property type="project" value="UniProtKB-UniRule"/>
</dbReference>
<dbReference type="STRING" id="1802397.A3J43_02965"/>
<sequence length="141" mass="15562">MNLNKAMLIGNLTRDPEARTTPDGTPVTTFSIATNFRWTDAQGNKQERAEFHNIVAWRKLAEICGQYLKKGARTYVEGRIQTRSWDDQQGTKRYRTEIVAENVIMLDRAGPGNAPAAAAAEPPAPPAAPAEPVINVEEIPF</sequence>
<dbReference type="PROSITE" id="PS50935">
    <property type="entry name" value="SSB"/>
    <property type="match status" value="1"/>
</dbReference>
<accession>A0A1F7UHZ2</accession>
<reference evidence="5 6" key="1">
    <citation type="journal article" date="2016" name="Nat. Commun.">
        <title>Thousands of microbial genomes shed light on interconnected biogeochemical processes in an aquifer system.</title>
        <authorList>
            <person name="Anantharaman K."/>
            <person name="Brown C.T."/>
            <person name="Hug L.A."/>
            <person name="Sharon I."/>
            <person name="Castelle C.J."/>
            <person name="Probst A.J."/>
            <person name="Thomas B.C."/>
            <person name="Singh A."/>
            <person name="Wilkins M.J."/>
            <person name="Karaoz U."/>
            <person name="Brodie E.L."/>
            <person name="Williams K.H."/>
            <person name="Hubbard S.S."/>
            <person name="Banfield J.F."/>
        </authorList>
    </citation>
    <scope>NUCLEOTIDE SEQUENCE [LARGE SCALE GENOMIC DNA]</scope>
</reference>
<organism evidence="5 6">
    <name type="scientific">Candidatus Uhrbacteria bacterium RIFCSPHIGHO2_12_FULL_54_23</name>
    <dbReference type="NCBI Taxonomy" id="1802397"/>
    <lineage>
        <taxon>Bacteria</taxon>
        <taxon>Candidatus Uhriibacteriota</taxon>
    </lineage>
</organism>
<evidence type="ECO:0000256" key="2">
    <source>
        <dbReference type="HAMAP-Rule" id="MF_00984"/>
    </source>
</evidence>
<dbReference type="AlphaFoldDB" id="A0A1F7UHZ2"/>
<comment type="caution">
    <text evidence="5">The sequence shown here is derived from an EMBL/GenBank/DDBJ whole genome shotgun (WGS) entry which is preliminary data.</text>
</comment>
<keyword evidence="1 2" id="KW-0238">DNA-binding</keyword>
<proteinExistence type="inferred from homology"/>
<dbReference type="EMBL" id="MGEF01000049">
    <property type="protein sequence ID" value="OGL77906.1"/>
    <property type="molecule type" value="Genomic_DNA"/>
</dbReference>
<dbReference type="Pfam" id="PF00436">
    <property type="entry name" value="SSB"/>
    <property type="match status" value="1"/>
</dbReference>
<dbReference type="GO" id="GO:0006260">
    <property type="term" value="P:DNA replication"/>
    <property type="evidence" value="ECO:0007669"/>
    <property type="project" value="InterPro"/>
</dbReference>
<gene>
    <name evidence="5" type="ORF">A3J43_02965</name>
</gene>
<dbReference type="InterPro" id="IPR011344">
    <property type="entry name" value="ssDNA-bd"/>
</dbReference>
<comment type="caution">
    <text evidence="2">Lacks conserved residue(s) required for the propagation of feature annotation.</text>
</comment>
<dbReference type="Gene3D" id="2.40.50.140">
    <property type="entry name" value="Nucleic acid-binding proteins"/>
    <property type="match status" value="1"/>
</dbReference>
<evidence type="ECO:0000256" key="3">
    <source>
        <dbReference type="PIRNR" id="PIRNR002070"/>
    </source>
</evidence>
<dbReference type="CDD" id="cd04496">
    <property type="entry name" value="SSB_OBF"/>
    <property type="match status" value="1"/>
</dbReference>
<name>A0A1F7UHZ2_9BACT</name>
<feature type="region of interest" description="Disordered" evidence="4">
    <location>
        <begin position="113"/>
        <end position="134"/>
    </location>
</feature>
<dbReference type="NCBIfam" id="TIGR00621">
    <property type="entry name" value="ssb"/>
    <property type="match status" value="1"/>
</dbReference>
<evidence type="ECO:0000313" key="5">
    <source>
        <dbReference type="EMBL" id="OGL77906.1"/>
    </source>
</evidence>
<dbReference type="InterPro" id="IPR000424">
    <property type="entry name" value="Primosome_PriB/ssb"/>
</dbReference>
<dbReference type="PANTHER" id="PTHR10302:SF27">
    <property type="entry name" value="SINGLE-STRANDED DNA-BINDING PROTEIN"/>
    <property type="match status" value="1"/>
</dbReference>
<dbReference type="PANTHER" id="PTHR10302">
    <property type="entry name" value="SINGLE-STRANDED DNA-BINDING PROTEIN"/>
    <property type="match status" value="1"/>
</dbReference>
<dbReference type="InterPro" id="IPR012340">
    <property type="entry name" value="NA-bd_OB-fold"/>
</dbReference>
<dbReference type="HAMAP" id="MF_00984">
    <property type="entry name" value="SSB"/>
    <property type="match status" value="1"/>
</dbReference>
<dbReference type="SUPFAM" id="SSF50249">
    <property type="entry name" value="Nucleic acid-binding proteins"/>
    <property type="match status" value="1"/>
</dbReference>
<protein>
    <recommendedName>
        <fullName evidence="2 3">Single-stranded DNA-binding protein</fullName>
        <shortName evidence="2">SSB</shortName>
    </recommendedName>
</protein>
<dbReference type="GO" id="GO:0009295">
    <property type="term" value="C:nucleoid"/>
    <property type="evidence" value="ECO:0007669"/>
    <property type="project" value="TreeGrafter"/>
</dbReference>
<comment type="subunit">
    <text evidence="2">Homotetramer.</text>
</comment>